<proteinExistence type="predicted"/>
<keyword evidence="2" id="KW-1185">Reference proteome</keyword>
<name>A0ABQ9Z3I3_9CRUS</name>
<dbReference type="EMBL" id="JAOYFB010000002">
    <property type="protein sequence ID" value="KAK4007448.1"/>
    <property type="molecule type" value="Genomic_DNA"/>
</dbReference>
<dbReference type="Proteomes" id="UP001234178">
    <property type="component" value="Unassembled WGS sequence"/>
</dbReference>
<accession>A0ABQ9Z3I3</accession>
<evidence type="ECO:0000313" key="2">
    <source>
        <dbReference type="Proteomes" id="UP001234178"/>
    </source>
</evidence>
<sequence>MHDRQRRFRTTNIIHMVVLESFSTAVIIPNQLWQPHNIDCVVLVDSTWFLMIGKSSLLQSKDKSNLAYFLAFCWLALWQITPWDSQEKGNHAGKTKLKYRTVEHCRWRLDASSKRFCCPL</sequence>
<organism evidence="1 2">
    <name type="scientific">Daphnia magna</name>
    <dbReference type="NCBI Taxonomy" id="35525"/>
    <lineage>
        <taxon>Eukaryota</taxon>
        <taxon>Metazoa</taxon>
        <taxon>Ecdysozoa</taxon>
        <taxon>Arthropoda</taxon>
        <taxon>Crustacea</taxon>
        <taxon>Branchiopoda</taxon>
        <taxon>Diplostraca</taxon>
        <taxon>Cladocera</taxon>
        <taxon>Anomopoda</taxon>
        <taxon>Daphniidae</taxon>
        <taxon>Daphnia</taxon>
    </lineage>
</organism>
<comment type="caution">
    <text evidence="1">The sequence shown here is derived from an EMBL/GenBank/DDBJ whole genome shotgun (WGS) entry which is preliminary data.</text>
</comment>
<gene>
    <name evidence="1" type="ORF">OUZ56_012605</name>
</gene>
<protein>
    <submittedName>
        <fullName evidence="1">Uncharacterized protein</fullName>
    </submittedName>
</protein>
<evidence type="ECO:0000313" key="1">
    <source>
        <dbReference type="EMBL" id="KAK4007448.1"/>
    </source>
</evidence>
<reference evidence="1 2" key="1">
    <citation type="journal article" date="2023" name="Nucleic Acids Res.">
        <title>The hologenome of Daphnia magna reveals possible DNA methylation and microbiome-mediated evolution of the host genome.</title>
        <authorList>
            <person name="Chaturvedi A."/>
            <person name="Li X."/>
            <person name="Dhandapani V."/>
            <person name="Marshall H."/>
            <person name="Kissane S."/>
            <person name="Cuenca-Cambronero M."/>
            <person name="Asole G."/>
            <person name="Calvet F."/>
            <person name="Ruiz-Romero M."/>
            <person name="Marangio P."/>
            <person name="Guigo R."/>
            <person name="Rago D."/>
            <person name="Mirbahai L."/>
            <person name="Eastwood N."/>
            <person name="Colbourne J.K."/>
            <person name="Zhou J."/>
            <person name="Mallon E."/>
            <person name="Orsini L."/>
        </authorList>
    </citation>
    <scope>NUCLEOTIDE SEQUENCE [LARGE SCALE GENOMIC DNA]</scope>
    <source>
        <strain evidence="1">LRV0_1</strain>
    </source>
</reference>